<dbReference type="AlphaFoldDB" id="A0A426X6E1"/>
<evidence type="ECO:0000313" key="2">
    <source>
        <dbReference type="Proteomes" id="UP000287651"/>
    </source>
</evidence>
<gene>
    <name evidence="1" type="ORF">B296_00058019</name>
</gene>
<proteinExistence type="predicted"/>
<evidence type="ECO:0000313" key="1">
    <source>
        <dbReference type="EMBL" id="RRT35056.1"/>
    </source>
</evidence>
<organism evidence="1 2">
    <name type="scientific">Ensete ventricosum</name>
    <name type="common">Abyssinian banana</name>
    <name type="synonym">Musa ensete</name>
    <dbReference type="NCBI Taxonomy" id="4639"/>
    <lineage>
        <taxon>Eukaryota</taxon>
        <taxon>Viridiplantae</taxon>
        <taxon>Streptophyta</taxon>
        <taxon>Embryophyta</taxon>
        <taxon>Tracheophyta</taxon>
        <taxon>Spermatophyta</taxon>
        <taxon>Magnoliopsida</taxon>
        <taxon>Liliopsida</taxon>
        <taxon>Zingiberales</taxon>
        <taxon>Musaceae</taxon>
        <taxon>Ensete</taxon>
    </lineage>
</organism>
<dbReference type="Proteomes" id="UP000287651">
    <property type="component" value="Unassembled WGS sequence"/>
</dbReference>
<sequence length="105" mass="11649">MAFRRCYSEERGAAFGGSDEGNGVRRRERFFFAIAGACRGAGSRDGLWRNYSMRWGTNNSSEGVRTNPTRLEAGHSKKTNLEAAQAEHPLHNRVIGLSDLLCSDK</sequence>
<name>A0A426X6E1_ENSVE</name>
<dbReference type="EMBL" id="AMZH03025655">
    <property type="protein sequence ID" value="RRT35056.1"/>
    <property type="molecule type" value="Genomic_DNA"/>
</dbReference>
<protein>
    <submittedName>
        <fullName evidence="1">Uncharacterized protein</fullName>
    </submittedName>
</protein>
<comment type="caution">
    <text evidence="1">The sequence shown here is derived from an EMBL/GenBank/DDBJ whole genome shotgun (WGS) entry which is preliminary data.</text>
</comment>
<reference evidence="1 2" key="1">
    <citation type="journal article" date="2014" name="Agronomy (Basel)">
        <title>A Draft Genome Sequence for Ensete ventricosum, the Drought-Tolerant Tree Against Hunger.</title>
        <authorList>
            <person name="Harrison J."/>
            <person name="Moore K.A."/>
            <person name="Paszkiewicz K."/>
            <person name="Jones T."/>
            <person name="Grant M."/>
            <person name="Ambacheew D."/>
            <person name="Muzemil S."/>
            <person name="Studholme D.J."/>
        </authorList>
    </citation>
    <scope>NUCLEOTIDE SEQUENCE [LARGE SCALE GENOMIC DNA]</scope>
</reference>
<accession>A0A426X6E1</accession>